<dbReference type="OrthoDB" id="10480799at2759"/>
<dbReference type="EMBL" id="BMAO01014461">
    <property type="protein sequence ID" value="GFQ95155.1"/>
    <property type="molecule type" value="Genomic_DNA"/>
</dbReference>
<proteinExistence type="predicted"/>
<protein>
    <submittedName>
        <fullName evidence="2">Uncharacterized protein</fullName>
    </submittedName>
</protein>
<evidence type="ECO:0000313" key="3">
    <source>
        <dbReference type="Proteomes" id="UP000887116"/>
    </source>
</evidence>
<keyword evidence="1" id="KW-1133">Transmembrane helix</keyword>
<keyword evidence="3" id="KW-1185">Reference proteome</keyword>
<name>A0A8X6G2F7_TRICU</name>
<feature type="transmembrane region" description="Helical" evidence="1">
    <location>
        <begin position="36"/>
        <end position="54"/>
    </location>
</feature>
<organism evidence="2 3">
    <name type="scientific">Trichonephila clavata</name>
    <name type="common">Joro spider</name>
    <name type="synonym">Nephila clavata</name>
    <dbReference type="NCBI Taxonomy" id="2740835"/>
    <lineage>
        <taxon>Eukaryota</taxon>
        <taxon>Metazoa</taxon>
        <taxon>Ecdysozoa</taxon>
        <taxon>Arthropoda</taxon>
        <taxon>Chelicerata</taxon>
        <taxon>Arachnida</taxon>
        <taxon>Araneae</taxon>
        <taxon>Araneomorphae</taxon>
        <taxon>Entelegynae</taxon>
        <taxon>Araneoidea</taxon>
        <taxon>Nephilidae</taxon>
        <taxon>Trichonephila</taxon>
    </lineage>
</organism>
<keyword evidence="1" id="KW-0812">Transmembrane</keyword>
<dbReference type="AlphaFoldDB" id="A0A8X6G2F7"/>
<dbReference type="Proteomes" id="UP000887116">
    <property type="component" value="Unassembled WGS sequence"/>
</dbReference>
<comment type="caution">
    <text evidence="2">The sequence shown here is derived from an EMBL/GenBank/DDBJ whole genome shotgun (WGS) entry which is preliminary data.</text>
</comment>
<accession>A0A8X6G2F7</accession>
<sequence>MVVLYVIHIGLYKNLPTSLIHQVSLAKKTPEITMKAYFSVVMVLCIVLLTIQSVEMKTAIRERRQSSNNSTLNAGDLVVNILKAIFDGISLRNLIGK</sequence>
<gene>
    <name evidence="2" type="ORF">TNCT_536141</name>
</gene>
<evidence type="ECO:0000313" key="2">
    <source>
        <dbReference type="EMBL" id="GFQ95155.1"/>
    </source>
</evidence>
<reference evidence="2" key="1">
    <citation type="submission" date="2020-07" db="EMBL/GenBank/DDBJ databases">
        <title>Multicomponent nature underlies the extraordinary mechanical properties of spider dragline silk.</title>
        <authorList>
            <person name="Kono N."/>
            <person name="Nakamura H."/>
            <person name="Mori M."/>
            <person name="Yoshida Y."/>
            <person name="Ohtoshi R."/>
            <person name="Malay A.D."/>
            <person name="Moran D.A.P."/>
            <person name="Tomita M."/>
            <person name="Numata K."/>
            <person name="Arakawa K."/>
        </authorList>
    </citation>
    <scope>NUCLEOTIDE SEQUENCE</scope>
</reference>
<evidence type="ECO:0000256" key="1">
    <source>
        <dbReference type="SAM" id="Phobius"/>
    </source>
</evidence>
<keyword evidence="1" id="KW-0472">Membrane</keyword>